<evidence type="ECO:0000313" key="5">
    <source>
        <dbReference type="EMBL" id="QHT32891.1"/>
    </source>
</evidence>
<dbReference type="InterPro" id="IPR050235">
    <property type="entry name" value="CK1_Ser-Thr_kinase"/>
</dbReference>
<dbReference type="SUPFAM" id="SSF56112">
    <property type="entry name" value="Protein kinase-like (PK-like)"/>
    <property type="match status" value="1"/>
</dbReference>
<dbReference type="InterPro" id="IPR011009">
    <property type="entry name" value="Kinase-like_dom_sf"/>
</dbReference>
<dbReference type="Pfam" id="PF00069">
    <property type="entry name" value="Pkinase"/>
    <property type="match status" value="1"/>
</dbReference>
<reference evidence="5" key="1">
    <citation type="journal article" date="2020" name="Nature">
        <title>Giant virus diversity and host interactions through global metagenomics.</title>
        <authorList>
            <person name="Schulz F."/>
            <person name="Roux S."/>
            <person name="Paez-Espino D."/>
            <person name="Jungbluth S."/>
            <person name="Walsh D.A."/>
            <person name="Denef V.J."/>
            <person name="McMahon K.D."/>
            <person name="Konstantinidis K.T."/>
            <person name="Eloe-Fadrosh E.A."/>
            <person name="Kyrpides N.C."/>
            <person name="Woyke T."/>
        </authorList>
    </citation>
    <scope>NUCLEOTIDE SEQUENCE</scope>
    <source>
        <strain evidence="5">GVMAG-M-3300009161-30</strain>
    </source>
</reference>
<dbReference type="CDD" id="cd14016">
    <property type="entry name" value="STKc_CK1"/>
    <property type="match status" value="1"/>
</dbReference>
<dbReference type="PROSITE" id="PS50011">
    <property type="entry name" value="PROTEIN_KINASE_DOM"/>
    <property type="match status" value="1"/>
</dbReference>
<dbReference type="GO" id="GO:0004674">
    <property type="term" value="F:protein serine/threonine kinase activity"/>
    <property type="evidence" value="ECO:0007669"/>
    <property type="project" value="UniProtKB-EC"/>
</dbReference>
<dbReference type="Gene3D" id="1.10.510.10">
    <property type="entry name" value="Transferase(Phosphotransferase) domain 1"/>
    <property type="match status" value="1"/>
</dbReference>
<dbReference type="PROSITE" id="PS00108">
    <property type="entry name" value="PROTEIN_KINASE_ST"/>
    <property type="match status" value="1"/>
</dbReference>
<evidence type="ECO:0000256" key="2">
    <source>
        <dbReference type="ARBA" id="ARBA00022741"/>
    </source>
</evidence>
<evidence type="ECO:0000256" key="1">
    <source>
        <dbReference type="ARBA" id="ARBA00012513"/>
    </source>
</evidence>
<accession>A0A6C0EW16</accession>
<protein>
    <recommendedName>
        <fullName evidence="1">non-specific serine/threonine protein kinase</fullName>
        <ecNumber evidence="1">2.7.11.1</ecNumber>
    </recommendedName>
</protein>
<dbReference type="InterPro" id="IPR000719">
    <property type="entry name" value="Prot_kinase_dom"/>
</dbReference>
<proteinExistence type="predicted"/>
<dbReference type="InterPro" id="IPR017441">
    <property type="entry name" value="Protein_kinase_ATP_BS"/>
</dbReference>
<evidence type="ECO:0000259" key="4">
    <source>
        <dbReference type="PROSITE" id="PS50011"/>
    </source>
</evidence>
<dbReference type="EMBL" id="MN738953">
    <property type="protein sequence ID" value="QHT32891.1"/>
    <property type="molecule type" value="Genomic_DNA"/>
</dbReference>
<keyword evidence="2" id="KW-0547">Nucleotide-binding</keyword>
<dbReference type="PANTHER" id="PTHR11909">
    <property type="entry name" value="CASEIN KINASE-RELATED"/>
    <property type="match status" value="1"/>
</dbReference>
<evidence type="ECO:0000256" key="3">
    <source>
        <dbReference type="ARBA" id="ARBA00022840"/>
    </source>
</evidence>
<dbReference type="EC" id="2.7.11.1" evidence="1"/>
<dbReference type="GO" id="GO:0005524">
    <property type="term" value="F:ATP binding"/>
    <property type="evidence" value="ECO:0007669"/>
    <property type="project" value="UniProtKB-KW"/>
</dbReference>
<feature type="domain" description="Protein kinase" evidence="4">
    <location>
        <begin position="7"/>
        <end position="273"/>
    </location>
</feature>
<dbReference type="AlphaFoldDB" id="A0A6C0EW16"/>
<dbReference type="SMART" id="SM00220">
    <property type="entry name" value="S_TKc"/>
    <property type="match status" value="1"/>
</dbReference>
<dbReference type="InterPro" id="IPR008271">
    <property type="entry name" value="Ser/Thr_kinase_AS"/>
</dbReference>
<keyword evidence="3" id="KW-0067">ATP-binding</keyword>
<organism evidence="5">
    <name type="scientific">viral metagenome</name>
    <dbReference type="NCBI Taxonomy" id="1070528"/>
    <lineage>
        <taxon>unclassified sequences</taxon>
        <taxon>metagenomes</taxon>
        <taxon>organismal metagenomes</taxon>
    </lineage>
</organism>
<sequence length="273" mass="31544">MIIANKYKIIDRLGSGSFSQIYKGENIRTKELVAIKVEPLKNETKMLKHESKIYQYLGNTIHIPQLKWFGTDDTNYYMVLSLLGNSLAYIKPNTLSLMTTLSIAINMVKLLKRLHEQGLIHRDIKPDNFLFGLDDKCNQLYLIDFGFSKKYMKSDGITHIDITTNKTLIGTPNFVSINMHEGIEPSRRDDLESVGYVMIYLLRATTKCGEWSGNGDELQNNSYNIQSYKESIERNDRIPNVIKQYLSYCRNVGFEQTPDYEYLIGLLEEPTRK</sequence>
<dbReference type="PROSITE" id="PS00107">
    <property type="entry name" value="PROTEIN_KINASE_ATP"/>
    <property type="match status" value="1"/>
</dbReference>
<name>A0A6C0EW16_9ZZZZ</name>